<evidence type="ECO:0000256" key="4">
    <source>
        <dbReference type="ARBA" id="ARBA00022980"/>
    </source>
</evidence>
<dbReference type="PANTHER" id="PTHR11620">
    <property type="entry name" value="60S RIBOSOMAL PROTEIN L23A"/>
    <property type="match status" value="1"/>
</dbReference>
<dbReference type="EMBL" id="UFTA01000002">
    <property type="protein sequence ID" value="SUU93058.1"/>
    <property type="molecule type" value="Genomic_DNA"/>
</dbReference>
<dbReference type="InterPro" id="IPR012678">
    <property type="entry name" value="Ribosomal_uL23/eL15/eS24_sf"/>
</dbReference>
<keyword evidence="5 6" id="KW-0687">Ribonucleoprotein</keyword>
<dbReference type="HAMAP" id="MF_01369_B">
    <property type="entry name" value="Ribosomal_uL23_B"/>
    <property type="match status" value="1"/>
</dbReference>
<evidence type="ECO:0000256" key="5">
    <source>
        <dbReference type="ARBA" id="ARBA00023274"/>
    </source>
</evidence>
<reference evidence="8 10" key="2">
    <citation type="submission" date="2018-06" db="EMBL/GenBank/DDBJ databases">
        <authorList>
            <consortium name="Pathogen Informatics"/>
            <person name="Doyle S."/>
        </authorList>
    </citation>
    <scope>NUCLEOTIDE SEQUENCE [LARGE SCALE GENOMIC DNA]</scope>
    <source>
        <strain evidence="8 10">NCTC9810</strain>
    </source>
</reference>
<evidence type="ECO:0000313" key="8">
    <source>
        <dbReference type="EMBL" id="SUU93058.1"/>
    </source>
</evidence>
<dbReference type="InterPro" id="IPR012677">
    <property type="entry name" value="Nucleotide-bd_a/b_plait_sf"/>
</dbReference>
<dbReference type="OrthoDB" id="9793353at2"/>
<sequence length="97" mass="11180">MKSPYEVIKRPIITEKSMSLLDENKYTFEVDKNANKPEIKAAIEQIFDGVKVKKVRTMNYEGKKVRTRHGIGKKADWKKAVVTLTDDSAEIEYFEGL</sequence>
<evidence type="ECO:0000256" key="2">
    <source>
        <dbReference type="ARBA" id="ARBA00022730"/>
    </source>
</evidence>
<reference evidence="7 9" key="1">
    <citation type="submission" date="2017-12" db="EMBL/GenBank/DDBJ databases">
        <title>Phylogenetic diversity of female urinary microbiome.</title>
        <authorList>
            <person name="Thomas-White K."/>
            <person name="Wolfe A.J."/>
        </authorList>
    </citation>
    <scope>NUCLEOTIDE SEQUENCE [LARGE SCALE GENOMIC DNA]</scope>
    <source>
        <strain evidence="7 9">UMB0119</strain>
    </source>
</reference>
<evidence type="ECO:0000313" key="10">
    <source>
        <dbReference type="Proteomes" id="UP000255124"/>
    </source>
</evidence>
<evidence type="ECO:0000256" key="3">
    <source>
        <dbReference type="ARBA" id="ARBA00022884"/>
    </source>
</evidence>
<gene>
    <name evidence="6 8" type="primary">rplW</name>
    <name evidence="7" type="ORF">CYJ34_01395</name>
    <name evidence="8" type="ORF">NCTC9810_01408</name>
</gene>
<dbReference type="Proteomes" id="UP000255124">
    <property type="component" value="Unassembled WGS sequence"/>
</dbReference>
<dbReference type="GO" id="GO:0005840">
    <property type="term" value="C:ribosome"/>
    <property type="evidence" value="ECO:0007669"/>
    <property type="project" value="UniProtKB-KW"/>
</dbReference>
<dbReference type="Gene3D" id="3.30.70.330">
    <property type="match status" value="1"/>
</dbReference>
<dbReference type="RefSeq" id="WP_101539550.1">
    <property type="nucleotide sequence ID" value="NZ_CALTZC010000024.1"/>
</dbReference>
<dbReference type="NCBIfam" id="NF004363">
    <property type="entry name" value="PRK05738.2-4"/>
    <property type="match status" value="1"/>
</dbReference>
<evidence type="ECO:0000313" key="7">
    <source>
        <dbReference type="EMBL" id="PKZ17389.1"/>
    </source>
</evidence>
<keyword evidence="2 6" id="KW-0699">rRNA-binding</keyword>
<dbReference type="Proteomes" id="UP000234335">
    <property type="component" value="Unassembled WGS sequence"/>
</dbReference>
<dbReference type="GO" id="GO:0019843">
    <property type="term" value="F:rRNA binding"/>
    <property type="evidence" value="ECO:0007669"/>
    <property type="project" value="UniProtKB-UniRule"/>
</dbReference>
<dbReference type="NCBIfam" id="NF004359">
    <property type="entry name" value="PRK05738.1-3"/>
    <property type="match status" value="1"/>
</dbReference>
<evidence type="ECO:0000256" key="1">
    <source>
        <dbReference type="ARBA" id="ARBA00006700"/>
    </source>
</evidence>
<dbReference type="FunFam" id="3.30.70.330:FF:000001">
    <property type="entry name" value="50S ribosomal protein L23"/>
    <property type="match status" value="1"/>
</dbReference>
<dbReference type="InterPro" id="IPR013025">
    <property type="entry name" value="Ribosomal_uL23-like"/>
</dbReference>
<dbReference type="Pfam" id="PF00276">
    <property type="entry name" value="Ribosomal_L23"/>
    <property type="match status" value="1"/>
</dbReference>
<organism evidence="7 9">
    <name type="scientific">Anaerococcus octavius</name>
    <dbReference type="NCBI Taxonomy" id="54007"/>
    <lineage>
        <taxon>Bacteria</taxon>
        <taxon>Bacillati</taxon>
        <taxon>Bacillota</taxon>
        <taxon>Tissierellia</taxon>
        <taxon>Tissierellales</taxon>
        <taxon>Peptoniphilaceae</taxon>
        <taxon>Anaerococcus</taxon>
    </lineage>
</organism>
<dbReference type="GO" id="GO:0003735">
    <property type="term" value="F:structural constituent of ribosome"/>
    <property type="evidence" value="ECO:0007669"/>
    <property type="project" value="InterPro"/>
</dbReference>
<comment type="similarity">
    <text evidence="1 6">Belongs to the universal ribosomal protein uL23 family.</text>
</comment>
<protein>
    <recommendedName>
        <fullName evidence="6">Large ribosomal subunit protein uL23</fullName>
    </recommendedName>
</protein>
<keyword evidence="9" id="KW-1185">Reference proteome</keyword>
<evidence type="ECO:0000313" key="9">
    <source>
        <dbReference type="Proteomes" id="UP000234335"/>
    </source>
</evidence>
<keyword evidence="3 6" id="KW-0694">RNA-binding</keyword>
<dbReference type="SUPFAM" id="SSF54189">
    <property type="entry name" value="Ribosomal proteins S24e, L23 and L15e"/>
    <property type="match status" value="1"/>
</dbReference>
<evidence type="ECO:0000256" key="6">
    <source>
        <dbReference type="HAMAP-Rule" id="MF_01369"/>
    </source>
</evidence>
<dbReference type="GO" id="GO:1990904">
    <property type="term" value="C:ribonucleoprotein complex"/>
    <property type="evidence" value="ECO:0007669"/>
    <property type="project" value="UniProtKB-KW"/>
</dbReference>
<proteinExistence type="inferred from homology"/>
<dbReference type="AlphaFoldDB" id="A0A2I1MBD8"/>
<comment type="function">
    <text evidence="6">One of the early assembly proteins it binds 23S rRNA. One of the proteins that surrounds the polypeptide exit tunnel on the outside of the ribosome. Forms the main docking site for trigger factor binding to the ribosome.</text>
</comment>
<keyword evidence="4 6" id="KW-0689">Ribosomal protein</keyword>
<name>A0A2I1MBD8_9FIRM</name>
<comment type="subunit">
    <text evidence="6">Part of the 50S ribosomal subunit. Contacts protein L29, and trigger factor when it is bound to the ribosome.</text>
</comment>
<dbReference type="EMBL" id="PKGS01000001">
    <property type="protein sequence ID" value="PKZ17389.1"/>
    <property type="molecule type" value="Genomic_DNA"/>
</dbReference>
<accession>A0A2I1MBD8</accession>
<dbReference type="GO" id="GO:0006412">
    <property type="term" value="P:translation"/>
    <property type="evidence" value="ECO:0007669"/>
    <property type="project" value="UniProtKB-UniRule"/>
</dbReference>